<dbReference type="Pfam" id="PF05176">
    <property type="entry name" value="ATP-synt_10"/>
    <property type="match status" value="1"/>
</dbReference>
<proteinExistence type="predicted"/>
<dbReference type="GO" id="GO:0033615">
    <property type="term" value="P:mitochondrial proton-transporting ATP synthase complex assembly"/>
    <property type="evidence" value="ECO:0007669"/>
    <property type="project" value="TreeGrafter"/>
</dbReference>
<dbReference type="EMBL" id="PYFQ01000002">
    <property type="protein sequence ID" value="PSK39874.1"/>
    <property type="molecule type" value="Genomic_DNA"/>
</dbReference>
<dbReference type="InterPro" id="IPR007849">
    <property type="entry name" value="ATP10"/>
</dbReference>
<dbReference type="GeneID" id="36565075"/>
<evidence type="ECO:0000313" key="2">
    <source>
        <dbReference type="Proteomes" id="UP000241107"/>
    </source>
</evidence>
<comment type="caution">
    <text evidence="1">The sequence shown here is derived from an EMBL/GenBank/DDBJ whole genome shotgun (WGS) entry which is preliminary data.</text>
</comment>
<dbReference type="VEuPathDB" id="FungiDB:C7M61_001685"/>
<dbReference type="OrthoDB" id="17089at2759"/>
<dbReference type="PANTHER" id="PTHR28106:SF1">
    <property type="entry name" value="MITOCHONDRIAL ATPASE COMPLEX SUBUNIT ATP10"/>
    <property type="match status" value="1"/>
</dbReference>
<evidence type="ECO:0008006" key="3">
    <source>
        <dbReference type="Google" id="ProtNLM"/>
    </source>
</evidence>
<sequence length="285" mass="33190">MRSIRAFSVSARQLQRPKFLQPRFAKTVEEAAKPALQKPQPITKPFGYEEPIFLNKLNEHSISETFSKESRERRQKEIDYDLQHSPFYDSKSFANTHGKIFLPPISFFKQSKSLYFPNFEGYTLLKNKRQLYDVLKNKVTILRMSSAISGENCTNSYVQDYLSGPGYEQFKEKYRHSQIVDINIPQSWIKGLFVSLAKNNIRNMIPPARHDLYFVLSHKLFTGDVKRTLKCDNACSGYLYILDETGKIRWATSGMTDEEESAVLWRSMRALEKELIQSKETEIDE</sequence>
<evidence type="ECO:0000313" key="1">
    <source>
        <dbReference type="EMBL" id="PSK39874.1"/>
    </source>
</evidence>
<protein>
    <recommendedName>
        <fullName evidence="3">Mitochondrial ATPase complex subunit ATP10</fullName>
    </recommendedName>
</protein>
<dbReference type="AlphaFoldDB" id="A0A2P7YV82"/>
<dbReference type="PANTHER" id="PTHR28106">
    <property type="entry name" value="MITOCHONDRIAL ATPASE COMPLEX SUBUNIT ATP10"/>
    <property type="match status" value="1"/>
</dbReference>
<accession>A0A2P7YV82</accession>
<dbReference type="GO" id="GO:0005743">
    <property type="term" value="C:mitochondrial inner membrane"/>
    <property type="evidence" value="ECO:0007669"/>
    <property type="project" value="TreeGrafter"/>
</dbReference>
<gene>
    <name evidence="1" type="ORF">C7M61_001685</name>
</gene>
<dbReference type="RefSeq" id="XP_024714964.1">
    <property type="nucleotide sequence ID" value="XM_024857084.1"/>
</dbReference>
<keyword evidence="2" id="KW-1185">Reference proteome</keyword>
<organism evidence="1 2">
    <name type="scientific">Candidozyma pseudohaemuli</name>
    <dbReference type="NCBI Taxonomy" id="418784"/>
    <lineage>
        <taxon>Eukaryota</taxon>
        <taxon>Fungi</taxon>
        <taxon>Dikarya</taxon>
        <taxon>Ascomycota</taxon>
        <taxon>Saccharomycotina</taxon>
        <taxon>Pichiomycetes</taxon>
        <taxon>Metschnikowiaceae</taxon>
        <taxon>Candidozyma</taxon>
    </lineage>
</organism>
<reference evidence="1 2" key="1">
    <citation type="submission" date="2018-03" db="EMBL/GenBank/DDBJ databases">
        <title>Candida pseudohaemulonii genome assembly and annotation.</title>
        <authorList>
            <person name="Munoz J.F."/>
            <person name="Gade L.G."/>
            <person name="Chow N.A."/>
            <person name="Litvintseva A.P."/>
            <person name="Loparev V.N."/>
            <person name="Cuomo C.A."/>
        </authorList>
    </citation>
    <scope>NUCLEOTIDE SEQUENCE [LARGE SCALE GENOMIC DNA]</scope>
    <source>
        <strain evidence="1 2">B12108</strain>
    </source>
</reference>
<name>A0A2P7YV82_9ASCO</name>
<dbReference type="STRING" id="418784.A0A2P7YV82"/>
<dbReference type="Proteomes" id="UP000241107">
    <property type="component" value="Unassembled WGS sequence"/>
</dbReference>